<gene>
    <name evidence="1" type="ORF">BGW38_010326</name>
</gene>
<reference evidence="1" key="1">
    <citation type="journal article" date="2020" name="Fungal Divers.">
        <title>Resolving the Mortierellaceae phylogeny through synthesis of multi-gene phylogenetics and phylogenomics.</title>
        <authorList>
            <person name="Vandepol N."/>
            <person name="Liber J."/>
            <person name="Desiro A."/>
            <person name="Na H."/>
            <person name="Kennedy M."/>
            <person name="Barry K."/>
            <person name="Grigoriev I.V."/>
            <person name="Miller A.N."/>
            <person name="O'Donnell K."/>
            <person name="Stajich J.E."/>
            <person name="Bonito G."/>
        </authorList>
    </citation>
    <scope>NUCLEOTIDE SEQUENCE</scope>
    <source>
        <strain evidence="1">KOD1015</strain>
    </source>
</reference>
<dbReference type="InterPro" id="IPR032675">
    <property type="entry name" value="LRR_dom_sf"/>
</dbReference>
<sequence length="684" mass="77208">MSPPSISIFDIPMIIDAIALHLSVTDISSCRLVCSAWADLFEPHRWRYVRYRGAHATSTSNSRSSLRSGRSHDDLAQRRLAIHANQKKIWTLDIDLTEDASPFMQGLWTPTKESSQPYSGRLQELICRGHLQGECIDSGPDQALISSQEVGQDIESNGEANQKDSERIITNKNAEQEPGAVFEKHRPRSALSLIGLNRGLQRFELRSFHESTTVHALYSRANLFALASHPTLTTLELHLWHGFRQRIFAAVLQSLPVTLQDFMIEIQWFMGRRVRTTNSMAESLGFTDSSGCSIGNGASHSGCVGSDRDRRGGPIQLSAATIAAIAAETRGTGARLLTSLRRFEFSGDSLGCDEDFLVLFLRRCPGLVDLKIPSIFYEQSAADLMETLTTTCRQLKRLHLHTDDALATAAPGGSEALYFSFLTQSLTHLWIDVQTDTEDQVVPTILQHAAETIEVISLMNACWIPSQSIVGLLRQCRRLKQLLIKDHWQDMRPTSAVELVDLVECEWVCDQLEDLAIAIVDSSEAQWEDEDGLEEEEQEQEAMDQCPTFCHENISTNSTMYTEQELAREEAYYFGDPSDEMAWGTLDSERYYSSSSMTGPNSRHRKPSARYERRQREIAQRILQLHQKLVPLQKLDRPHFYWFSPEFDIPLETGLAYLDNQLVEYELEWLGLGWAPSELGTMEG</sequence>
<dbReference type="AlphaFoldDB" id="A0A9P6FXS3"/>
<evidence type="ECO:0000313" key="2">
    <source>
        <dbReference type="Proteomes" id="UP000780801"/>
    </source>
</evidence>
<proteinExistence type="predicted"/>
<accession>A0A9P6FXS3</accession>
<organism evidence="1 2">
    <name type="scientific">Lunasporangiospora selenospora</name>
    <dbReference type="NCBI Taxonomy" id="979761"/>
    <lineage>
        <taxon>Eukaryota</taxon>
        <taxon>Fungi</taxon>
        <taxon>Fungi incertae sedis</taxon>
        <taxon>Mucoromycota</taxon>
        <taxon>Mortierellomycotina</taxon>
        <taxon>Mortierellomycetes</taxon>
        <taxon>Mortierellales</taxon>
        <taxon>Mortierellaceae</taxon>
        <taxon>Lunasporangiospora</taxon>
    </lineage>
</organism>
<dbReference type="EMBL" id="JAABOA010000824">
    <property type="protein sequence ID" value="KAF9583066.1"/>
    <property type="molecule type" value="Genomic_DNA"/>
</dbReference>
<protein>
    <recommendedName>
        <fullName evidence="3">F-box domain-containing protein</fullName>
    </recommendedName>
</protein>
<keyword evidence="2" id="KW-1185">Reference proteome</keyword>
<name>A0A9P6FXS3_9FUNG</name>
<comment type="caution">
    <text evidence="1">The sequence shown here is derived from an EMBL/GenBank/DDBJ whole genome shotgun (WGS) entry which is preliminary data.</text>
</comment>
<evidence type="ECO:0000313" key="1">
    <source>
        <dbReference type="EMBL" id="KAF9583066.1"/>
    </source>
</evidence>
<evidence type="ECO:0008006" key="3">
    <source>
        <dbReference type="Google" id="ProtNLM"/>
    </source>
</evidence>
<dbReference type="Proteomes" id="UP000780801">
    <property type="component" value="Unassembled WGS sequence"/>
</dbReference>
<dbReference type="Gene3D" id="3.80.10.10">
    <property type="entry name" value="Ribonuclease Inhibitor"/>
    <property type="match status" value="1"/>
</dbReference>
<dbReference type="OrthoDB" id="2449993at2759"/>